<evidence type="ECO:0000313" key="2">
    <source>
        <dbReference type="EMBL" id="KAJ1155623.1"/>
    </source>
</evidence>
<evidence type="ECO:0000313" key="3">
    <source>
        <dbReference type="Proteomes" id="UP001066276"/>
    </source>
</evidence>
<dbReference type="Proteomes" id="UP001066276">
    <property type="component" value="Chromosome 5"/>
</dbReference>
<comment type="caution">
    <text evidence="2">The sequence shown here is derived from an EMBL/GenBank/DDBJ whole genome shotgun (WGS) entry which is preliminary data.</text>
</comment>
<dbReference type="AlphaFoldDB" id="A0AAV7RXE1"/>
<sequence>MHATSLASSEAPRGGRRSFGVRRALLLEMPETLKPVPSGSEKAATGCEGLLGRGGAQEPRWVSHSTLRRSGRSSGFWAWANIDLLRTSQDCLDCLGGSYIGDGGFRQVLDILQVELSDGVGERTKL</sequence>
<proteinExistence type="predicted"/>
<name>A0AAV7RXE1_PLEWA</name>
<gene>
    <name evidence="2" type="ORF">NDU88_008352</name>
</gene>
<organism evidence="2 3">
    <name type="scientific">Pleurodeles waltl</name>
    <name type="common">Iberian ribbed newt</name>
    <dbReference type="NCBI Taxonomy" id="8319"/>
    <lineage>
        <taxon>Eukaryota</taxon>
        <taxon>Metazoa</taxon>
        <taxon>Chordata</taxon>
        <taxon>Craniata</taxon>
        <taxon>Vertebrata</taxon>
        <taxon>Euteleostomi</taxon>
        <taxon>Amphibia</taxon>
        <taxon>Batrachia</taxon>
        <taxon>Caudata</taxon>
        <taxon>Salamandroidea</taxon>
        <taxon>Salamandridae</taxon>
        <taxon>Pleurodelinae</taxon>
        <taxon>Pleurodeles</taxon>
    </lineage>
</organism>
<protein>
    <submittedName>
        <fullName evidence="2">Uncharacterized protein</fullName>
    </submittedName>
</protein>
<evidence type="ECO:0000256" key="1">
    <source>
        <dbReference type="SAM" id="MobiDB-lite"/>
    </source>
</evidence>
<reference evidence="2" key="1">
    <citation type="journal article" date="2022" name="bioRxiv">
        <title>Sequencing and chromosome-scale assembly of the giantPleurodeles waltlgenome.</title>
        <authorList>
            <person name="Brown T."/>
            <person name="Elewa A."/>
            <person name="Iarovenko S."/>
            <person name="Subramanian E."/>
            <person name="Araus A.J."/>
            <person name="Petzold A."/>
            <person name="Susuki M."/>
            <person name="Suzuki K.-i.T."/>
            <person name="Hayashi T."/>
            <person name="Toyoda A."/>
            <person name="Oliveira C."/>
            <person name="Osipova E."/>
            <person name="Leigh N.D."/>
            <person name="Simon A."/>
            <person name="Yun M.H."/>
        </authorList>
    </citation>
    <scope>NUCLEOTIDE SEQUENCE</scope>
    <source>
        <strain evidence="2">20211129_DDA</strain>
        <tissue evidence="2">Liver</tissue>
    </source>
</reference>
<dbReference type="EMBL" id="JANPWB010000009">
    <property type="protein sequence ID" value="KAJ1155623.1"/>
    <property type="molecule type" value="Genomic_DNA"/>
</dbReference>
<keyword evidence="3" id="KW-1185">Reference proteome</keyword>
<accession>A0AAV7RXE1</accession>
<feature type="region of interest" description="Disordered" evidence="1">
    <location>
        <begin position="33"/>
        <end position="57"/>
    </location>
</feature>